<comment type="caution">
    <text evidence="2">The sequence shown here is derived from an EMBL/GenBank/DDBJ whole genome shotgun (WGS) entry which is preliminary data.</text>
</comment>
<name>A0A8S1NCU4_PARPR</name>
<gene>
    <name evidence="2" type="ORF">PPRIM_AZ9-3.1.T0860040</name>
</gene>
<evidence type="ECO:0000313" key="2">
    <source>
        <dbReference type="EMBL" id="CAD8090448.1"/>
    </source>
</evidence>
<feature type="compositionally biased region" description="Low complexity" evidence="1">
    <location>
        <begin position="93"/>
        <end position="103"/>
    </location>
</feature>
<feature type="compositionally biased region" description="Basic residues" evidence="1">
    <location>
        <begin position="1"/>
        <end position="10"/>
    </location>
</feature>
<keyword evidence="3" id="KW-1185">Reference proteome</keyword>
<organism evidence="2 3">
    <name type="scientific">Paramecium primaurelia</name>
    <dbReference type="NCBI Taxonomy" id="5886"/>
    <lineage>
        <taxon>Eukaryota</taxon>
        <taxon>Sar</taxon>
        <taxon>Alveolata</taxon>
        <taxon>Ciliophora</taxon>
        <taxon>Intramacronucleata</taxon>
        <taxon>Oligohymenophorea</taxon>
        <taxon>Peniculida</taxon>
        <taxon>Parameciidae</taxon>
        <taxon>Paramecium</taxon>
    </lineage>
</organism>
<dbReference type="EMBL" id="CAJJDM010000089">
    <property type="protein sequence ID" value="CAD8090448.1"/>
    <property type="molecule type" value="Genomic_DNA"/>
</dbReference>
<proteinExistence type="predicted"/>
<feature type="region of interest" description="Disordered" evidence="1">
    <location>
        <begin position="84"/>
        <end position="261"/>
    </location>
</feature>
<reference evidence="2" key="1">
    <citation type="submission" date="2021-01" db="EMBL/GenBank/DDBJ databases">
        <authorList>
            <consortium name="Genoscope - CEA"/>
            <person name="William W."/>
        </authorList>
    </citation>
    <scope>NUCLEOTIDE SEQUENCE</scope>
</reference>
<evidence type="ECO:0000313" key="3">
    <source>
        <dbReference type="Proteomes" id="UP000688137"/>
    </source>
</evidence>
<dbReference type="Proteomes" id="UP000688137">
    <property type="component" value="Unassembled WGS sequence"/>
</dbReference>
<feature type="compositionally biased region" description="Basic residues" evidence="1">
    <location>
        <begin position="166"/>
        <end position="175"/>
    </location>
</feature>
<protein>
    <submittedName>
        <fullName evidence="2">Uncharacterized protein</fullName>
    </submittedName>
</protein>
<feature type="compositionally biased region" description="Polar residues" evidence="1">
    <location>
        <begin position="193"/>
        <end position="204"/>
    </location>
</feature>
<sequence>MNHSKSAKHKFNIEDCSESEQEETQRKSLNAQSQSLFQTTLFGALDSQVKQFKKKPIVKKSMTEFLNNYDQNFDDVFGSMKMPIDVNQDKQVRNNNNNNNGQKSNKKQQQKRPIETVNSESDSNSEIQTTTKKQSKPNRNGKKKQSKRIVESDSEDNKEQNENKITKKSQPKKQTKVNNKQSSEEQSSENKKYNPNSLDLPQNSKQDKKGQKLKTAIFNFGTEEFEKQGTSNKKNKKDTSKKQIYKTRSKKQVEQDDDSKDDKIEQLIKEYQKEEQELQKNLTNKKDKTIKENGSTEKIENKEKNINLNSIKKQSLNSEFSPQTKSDDEDDIDDS</sequence>
<feature type="compositionally biased region" description="Basic and acidic residues" evidence="1">
    <location>
        <begin position="278"/>
        <end position="305"/>
    </location>
</feature>
<accession>A0A8S1NCU4</accession>
<feature type="compositionally biased region" description="Basic and acidic residues" evidence="1">
    <location>
        <begin position="148"/>
        <end position="165"/>
    </location>
</feature>
<feature type="compositionally biased region" description="Polar residues" evidence="1">
    <location>
        <begin position="116"/>
        <end position="132"/>
    </location>
</feature>
<dbReference type="OMA" id="QSKPNRN"/>
<feature type="region of interest" description="Disordered" evidence="1">
    <location>
        <begin position="278"/>
        <end position="335"/>
    </location>
</feature>
<feature type="compositionally biased region" description="Polar residues" evidence="1">
    <location>
        <begin position="314"/>
        <end position="324"/>
    </location>
</feature>
<feature type="compositionally biased region" description="Basic residues" evidence="1">
    <location>
        <begin position="133"/>
        <end position="147"/>
    </location>
</feature>
<evidence type="ECO:0000256" key="1">
    <source>
        <dbReference type="SAM" id="MobiDB-lite"/>
    </source>
</evidence>
<dbReference type="AlphaFoldDB" id="A0A8S1NCU4"/>
<feature type="region of interest" description="Disordered" evidence="1">
    <location>
        <begin position="1"/>
        <end position="31"/>
    </location>
</feature>